<organism evidence="1 2">
    <name type="scientific">Apiospora hydei</name>
    <dbReference type="NCBI Taxonomy" id="1337664"/>
    <lineage>
        <taxon>Eukaryota</taxon>
        <taxon>Fungi</taxon>
        <taxon>Dikarya</taxon>
        <taxon>Ascomycota</taxon>
        <taxon>Pezizomycotina</taxon>
        <taxon>Sordariomycetes</taxon>
        <taxon>Xylariomycetidae</taxon>
        <taxon>Amphisphaeriales</taxon>
        <taxon>Apiosporaceae</taxon>
        <taxon>Apiospora</taxon>
    </lineage>
</organism>
<sequence>MKDGRPGQDAAPLDANGKPFPAVWVQVAETSYYCYADNCARAVTGTRTAADMPNQSVRMADCSSYMTTTVTPPPTTTTTTVTVTAAAQNKRVAATAAGRGAPPAMQARAPPAMIPTYASFCTESFPGATPHYSSACNCWSITASTTTLPSSTHRDRDALAPCKNPQTCQTFGTTYCPGSSTEFCYCVKDTSGTPTCYHYTEGRSCSSFAKCTSNAQCTGGTSCSTDWCCGYGICMDHTTSASCPNGQSARSIFCGAEAGAARDAVVAAAAAVDTATTAEEDEGEPAVVSVITSVIMCPHGPCGTTTVTASTTTTTPPPAKATTPMAFAARGRRGNAVTAVEAAAISITTSVITCPHGICGTTTMTMTTSK</sequence>
<comment type="caution">
    <text evidence="1">The sequence shown here is derived from an EMBL/GenBank/DDBJ whole genome shotgun (WGS) entry which is preliminary data.</text>
</comment>
<dbReference type="RefSeq" id="XP_066675797.1">
    <property type="nucleotide sequence ID" value="XM_066806024.1"/>
</dbReference>
<evidence type="ECO:0000313" key="1">
    <source>
        <dbReference type="EMBL" id="KAK8095024.1"/>
    </source>
</evidence>
<accession>A0ABR1XEH5</accession>
<evidence type="ECO:0000313" key="2">
    <source>
        <dbReference type="Proteomes" id="UP001433268"/>
    </source>
</evidence>
<reference evidence="1 2" key="1">
    <citation type="submission" date="2023-01" db="EMBL/GenBank/DDBJ databases">
        <title>Analysis of 21 Apiospora genomes using comparative genomics revels a genus with tremendous synthesis potential of carbohydrate active enzymes and secondary metabolites.</title>
        <authorList>
            <person name="Sorensen T."/>
        </authorList>
    </citation>
    <scope>NUCLEOTIDE SEQUENCE [LARGE SCALE GENOMIC DNA]</scope>
    <source>
        <strain evidence="1 2">CBS 114990</strain>
    </source>
</reference>
<dbReference type="EMBL" id="JAQQWN010000002">
    <property type="protein sequence ID" value="KAK8095024.1"/>
    <property type="molecule type" value="Genomic_DNA"/>
</dbReference>
<proteinExistence type="predicted"/>
<protein>
    <submittedName>
        <fullName evidence="1">Uncharacterized protein</fullName>
    </submittedName>
</protein>
<keyword evidence="2" id="KW-1185">Reference proteome</keyword>
<gene>
    <name evidence="1" type="ORF">PG997_001709</name>
</gene>
<dbReference type="Proteomes" id="UP001433268">
    <property type="component" value="Unassembled WGS sequence"/>
</dbReference>
<name>A0ABR1XEH5_9PEZI</name>
<dbReference type="GeneID" id="92039084"/>